<sequence length="74" mass="8361">MCNLKRVFLPLQRNTSPEYVLCMVESMILLMASHAISAAKRLGTMRLGVRICEMISLVRSSLSQCLLNRYGEGR</sequence>
<reference evidence="1 2" key="1">
    <citation type="journal article" date="2021" name="BMC Genomics">
        <title>Datura genome reveals duplications of psychoactive alkaloid biosynthetic genes and high mutation rate following tissue culture.</title>
        <authorList>
            <person name="Rajewski A."/>
            <person name="Carter-House D."/>
            <person name="Stajich J."/>
            <person name="Litt A."/>
        </authorList>
    </citation>
    <scope>NUCLEOTIDE SEQUENCE [LARGE SCALE GENOMIC DNA]</scope>
    <source>
        <strain evidence="1">AR-01</strain>
    </source>
</reference>
<gene>
    <name evidence="1" type="ORF">HAX54_034810</name>
</gene>
<keyword evidence="2" id="KW-1185">Reference proteome</keyword>
<accession>A0ABS8VI37</accession>
<comment type="caution">
    <text evidence="1">The sequence shown here is derived from an EMBL/GenBank/DDBJ whole genome shotgun (WGS) entry which is preliminary data.</text>
</comment>
<evidence type="ECO:0000313" key="1">
    <source>
        <dbReference type="EMBL" id="MCD9645684.1"/>
    </source>
</evidence>
<protein>
    <submittedName>
        <fullName evidence="1">Uncharacterized protein</fullName>
    </submittedName>
</protein>
<proteinExistence type="predicted"/>
<name>A0ABS8VI37_DATST</name>
<evidence type="ECO:0000313" key="2">
    <source>
        <dbReference type="Proteomes" id="UP000823775"/>
    </source>
</evidence>
<organism evidence="1 2">
    <name type="scientific">Datura stramonium</name>
    <name type="common">Jimsonweed</name>
    <name type="synonym">Common thornapple</name>
    <dbReference type="NCBI Taxonomy" id="4076"/>
    <lineage>
        <taxon>Eukaryota</taxon>
        <taxon>Viridiplantae</taxon>
        <taxon>Streptophyta</taxon>
        <taxon>Embryophyta</taxon>
        <taxon>Tracheophyta</taxon>
        <taxon>Spermatophyta</taxon>
        <taxon>Magnoliopsida</taxon>
        <taxon>eudicotyledons</taxon>
        <taxon>Gunneridae</taxon>
        <taxon>Pentapetalae</taxon>
        <taxon>asterids</taxon>
        <taxon>lamiids</taxon>
        <taxon>Solanales</taxon>
        <taxon>Solanaceae</taxon>
        <taxon>Solanoideae</taxon>
        <taxon>Datureae</taxon>
        <taxon>Datura</taxon>
    </lineage>
</organism>
<dbReference type="Proteomes" id="UP000823775">
    <property type="component" value="Unassembled WGS sequence"/>
</dbReference>
<dbReference type="EMBL" id="JACEIK010004500">
    <property type="protein sequence ID" value="MCD9645684.1"/>
    <property type="molecule type" value="Genomic_DNA"/>
</dbReference>